<dbReference type="PANTHER" id="PTHR43826:SF3">
    <property type="entry name" value="GLUCOSE-6-PHOSPHATE EXCHANGER SLC37A4"/>
    <property type="match status" value="1"/>
</dbReference>
<reference evidence="9 10" key="1">
    <citation type="journal article" date="2024" name="Nat. Commun.">
        <title>Phylogenomics reveals the evolutionary origins of lichenization in chlorophyte algae.</title>
        <authorList>
            <person name="Puginier C."/>
            <person name="Libourel C."/>
            <person name="Otte J."/>
            <person name="Skaloud P."/>
            <person name="Haon M."/>
            <person name="Grisel S."/>
            <person name="Petersen M."/>
            <person name="Berrin J.G."/>
            <person name="Delaux P.M."/>
            <person name="Dal Grande F."/>
            <person name="Keller J."/>
        </authorList>
    </citation>
    <scope>NUCLEOTIDE SEQUENCE [LARGE SCALE GENOMIC DNA]</scope>
    <source>
        <strain evidence="9 10">SAG 245.80</strain>
    </source>
</reference>
<gene>
    <name evidence="9" type="ORF">WJX81_005321</name>
</gene>
<feature type="transmembrane region" description="Helical" evidence="7">
    <location>
        <begin position="403"/>
        <end position="431"/>
    </location>
</feature>
<dbReference type="InterPro" id="IPR051337">
    <property type="entry name" value="OPA_Antiporter"/>
</dbReference>
<dbReference type="GO" id="GO:0035435">
    <property type="term" value="P:phosphate ion transmembrane transport"/>
    <property type="evidence" value="ECO:0007669"/>
    <property type="project" value="TreeGrafter"/>
</dbReference>
<dbReference type="PIRSF" id="PIRSF002808">
    <property type="entry name" value="Hexose_phosphate_transp"/>
    <property type="match status" value="1"/>
</dbReference>
<evidence type="ECO:0000259" key="8">
    <source>
        <dbReference type="PROSITE" id="PS50850"/>
    </source>
</evidence>
<organism evidence="9 10">
    <name type="scientific">Elliptochloris bilobata</name>
    <dbReference type="NCBI Taxonomy" id="381761"/>
    <lineage>
        <taxon>Eukaryota</taxon>
        <taxon>Viridiplantae</taxon>
        <taxon>Chlorophyta</taxon>
        <taxon>core chlorophytes</taxon>
        <taxon>Trebouxiophyceae</taxon>
        <taxon>Trebouxiophyceae incertae sedis</taxon>
        <taxon>Elliptochloris clade</taxon>
        <taxon>Elliptochloris</taxon>
    </lineage>
</organism>
<dbReference type="InterPro" id="IPR020846">
    <property type="entry name" value="MFS_dom"/>
</dbReference>
<evidence type="ECO:0000256" key="3">
    <source>
        <dbReference type="ARBA" id="ARBA00022692"/>
    </source>
</evidence>
<dbReference type="InterPro" id="IPR011701">
    <property type="entry name" value="MFS"/>
</dbReference>
<keyword evidence="3 7" id="KW-0812">Transmembrane</keyword>
<dbReference type="Gene3D" id="1.20.1250.20">
    <property type="entry name" value="MFS general substrate transporter like domains"/>
    <property type="match status" value="2"/>
</dbReference>
<protein>
    <recommendedName>
        <fullName evidence="8">Major facilitator superfamily (MFS) profile domain-containing protein</fullName>
    </recommendedName>
</protein>
<feature type="transmembrane region" description="Helical" evidence="7">
    <location>
        <begin position="443"/>
        <end position="463"/>
    </location>
</feature>
<feature type="domain" description="Major facilitator superfamily (MFS) profile" evidence="8">
    <location>
        <begin position="95"/>
        <end position="492"/>
    </location>
</feature>
<dbReference type="Pfam" id="PF07690">
    <property type="entry name" value="MFS_1"/>
    <property type="match status" value="1"/>
</dbReference>
<dbReference type="InterPro" id="IPR036259">
    <property type="entry name" value="MFS_trans_sf"/>
</dbReference>
<dbReference type="GO" id="GO:0055062">
    <property type="term" value="P:phosphate ion homeostasis"/>
    <property type="evidence" value="ECO:0007669"/>
    <property type="project" value="UniProtKB-ARBA"/>
</dbReference>
<evidence type="ECO:0000256" key="7">
    <source>
        <dbReference type="SAM" id="Phobius"/>
    </source>
</evidence>
<evidence type="ECO:0000313" key="9">
    <source>
        <dbReference type="EMBL" id="KAK9846495.1"/>
    </source>
</evidence>
<dbReference type="EMBL" id="JALJOU010000001">
    <property type="protein sequence ID" value="KAK9846495.1"/>
    <property type="molecule type" value="Genomic_DNA"/>
</dbReference>
<dbReference type="AlphaFoldDB" id="A0AAW1SLA0"/>
<evidence type="ECO:0000256" key="4">
    <source>
        <dbReference type="ARBA" id="ARBA00022989"/>
    </source>
</evidence>
<name>A0AAW1SLA0_9CHLO</name>
<comment type="subcellular location">
    <subcellularLocation>
        <location evidence="1">Endomembrane system</location>
        <topology evidence="1">Multi-pass membrane protein</topology>
    </subcellularLocation>
</comment>
<comment type="similarity">
    <text evidence="2">Belongs to the major facilitator superfamily. Organophosphate:Pi antiporter (OPA) (TC 2.A.1.4) family.</text>
</comment>
<feature type="transmembrane region" description="Helical" evidence="7">
    <location>
        <begin position="161"/>
        <end position="180"/>
    </location>
</feature>
<feature type="region of interest" description="Disordered" evidence="6">
    <location>
        <begin position="58"/>
        <end position="84"/>
    </location>
</feature>
<sequence length="506" mass="53476">MAALSVHNHGQQTTPLALMNYASVKVGSQETTVQKKDIIKSPQPRPVIAGVQMERISSTDHPPPRVFTGDLHPSAAGGDDAAESPPGFKRDRWITFFAMFIGYASFYLTRNSLAYTAPSMLKDPALGMDLAKIGGLTSILPVAYGFSKFLSGVLGARTSPVMLLAGGLVATASVNIFFGASTAYPLLLAFWGLNGLLQGLGSPACARILTSWYPDRERGTFWGFWTASNNIGGFLAPIIAGNAAAHYGWRYGMFAPGAIALAMSVIVALFMKESPEKLGYPPVGEGKPKPKTAAEPAGGAPKRSLWALLYQDCVKSPYVWLFAIAYFFVYVDKGVANAATQVSGLELGGLFGSLSSGAISDHLVRNNDGSKGNVGLRVQVVMAYSVATAAVLAAFWACPNVAWMQWLLVAGVGFTLYGPQMLIGLCGAEVVPKASVSAANGMLGWISYLGAANAGVPLAMIVQRYGWDAFFIAMVASCAVVVLLMTPMANLKSYSQREAQGLVKAA</sequence>
<dbReference type="InterPro" id="IPR000849">
    <property type="entry name" value="Sugar_P_transporter"/>
</dbReference>
<evidence type="ECO:0000313" key="10">
    <source>
        <dbReference type="Proteomes" id="UP001445335"/>
    </source>
</evidence>
<dbReference type="PANTHER" id="PTHR43826">
    <property type="entry name" value="GLUCOSE-6-PHOSPHATE EXCHANGER SLC37A4"/>
    <property type="match status" value="1"/>
</dbReference>
<accession>A0AAW1SLA0</accession>
<evidence type="ECO:0000256" key="5">
    <source>
        <dbReference type="ARBA" id="ARBA00023136"/>
    </source>
</evidence>
<evidence type="ECO:0000256" key="6">
    <source>
        <dbReference type="SAM" id="MobiDB-lite"/>
    </source>
</evidence>
<feature type="transmembrane region" description="Helical" evidence="7">
    <location>
        <begin position="130"/>
        <end position="149"/>
    </location>
</feature>
<dbReference type="Proteomes" id="UP001445335">
    <property type="component" value="Unassembled WGS sequence"/>
</dbReference>
<proteinExistence type="inferred from homology"/>
<evidence type="ECO:0000256" key="2">
    <source>
        <dbReference type="ARBA" id="ARBA00009598"/>
    </source>
</evidence>
<keyword evidence="10" id="KW-1185">Reference proteome</keyword>
<dbReference type="GO" id="GO:0061513">
    <property type="term" value="F:glucose 6-phosphate:phosphate antiporter activity"/>
    <property type="evidence" value="ECO:0007669"/>
    <property type="project" value="TreeGrafter"/>
</dbReference>
<dbReference type="GO" id="GO:0016020">
    <property type="term" value="C:membrane"/>
    <property type="evidence" value="ECO:0007669"/>
    <property type="project" value="InterPro"/>
</dbReference>
<keyword evidence="5 7" id="KW-0472">Membrane</keyword>
<dbReference type="SUPFAM" id="SSF103473">
    <property type="entry name" value="MFS general substrate transporter"/>
    <property type="match status" value="1"/>
</dbReference>
<feature type="transmembrane region" description="Helical" evidence="7">
    <location>
        <begin position="221"/>
        <end position="245"/>
    </location>
</feature>
<dbReference type="GO" id="GO:0012505">
    <property type="term" value="C:endomembrane system"/>
    <property type="evidence" value="ECO:0007669"/>
    <property type="project" value="UniProtKB-SubCell"/>
</dbReference>
<feature type="transmembrane region" description="Helical" evidence="7">
    <location>
        <begin position="251"/>
        <end position="271"/>
    </location>
</feature>
<feature type="transmembrane region" description="Helical" evidence="7">
    <location>
        <begin position="374"/>
        <end position="397"/>
    </location>
</feature>
<feature type="transmembrane region" description="Helical" evidence="7">
    <location>
        <begin position="93"/>
        <end position="110"/>
    </location>
</feature>
<feature type="transmembrane region" description="Helical" evidence="7">
    <location>
        <begin position="469"/>
        <end position="489"/>
    </location>
</feature>
<keyword evidence="4 7" id="KW-1133">Transmembrane helix</keyword>
<evidence type="ECO:0000256" key="1">
    <source>
        <dbReference type="ARBA" id="ARBA00004127"/>
    </source>
</evidence>
<dbReference type="PROSITE" id="PS50850">
    <property type="entry name" value="MFS"/>
    <property type="match status" value="1"/>
</dbReference>
<comment type="caution">
    <text evidence="9">The sequence shown here is derived from an EMBL/GenBank/DDBJ whole genome shotgun (WGS) entry which is preliminary data.</text>
</comment>